<dbReference type="Gene3D" id="1.10.260.40">
    <property type="entry name" value="lambda repressor-like DNA-binding domains"/>
    <property type="match status" value="1"/>
</dbReference>
<dbReference type="RefSeq" id="WP_344718881.1">
    <property type="nucleotide sequence ID" value="NZ_BAAAYG010000003.1"/>
</dbReference>
<dbReference type="PROSITE" id="PS50943">
    <property type="entry name" value="HTH_CROC1"/>
    <property type="match status" value="1"/>
</dbReference>
<evidence type="ECO:0000256" key="2">
    <source>
        <dbReference type="ARBA" id="ARBA00023015"/>
    </source>
</evidence>
<evidence type="ECO:0000313" key="9">
    <source>
        <dbReference type="Proteomes" id="UP001501736"/>
    </source>
</evidence>
<feature type="domain" description="HTH cro/C1-type" evidence="7">
    <location>
        <begin position="22"/>
        <end position="65"/>
    </location>
</feature>
<evidence type="ECO:0000256" key="1">
    <source>
        <dbReference type="ARBA" id="ARBA00022491"/>
    </source>
</evidence>
<dbReference type="PROSITE" id="PS50932">
    <property type="entry name" value="HTH_LACI_2"/>
    <property type="match status" value="1"/>
</dbReference>
<keyword evidence="1" id="KW-0678">Repressor</keyword>
<keyword evidence="2" id="KW-0805">Transcription regulation</keyword>
<feature type="domain" description="HTH lacI-type" evidence="6">
    <location>
        <begin position="21"/>
        <end position="75"/>
    </location>
</feature>
<accession>A0ABP6RAX7</accession>
<dbReference type="InterPro" id="IPR046335">
    <property type="entry name" value="LacI/GalR-like_sensor"/>
</dbReference>
<dbReference type="PANTHER" id="PTHR30146:SF148">
    <property type="entry name" value="HTH-TYPE TRANSCRIPTIONAL REPRESSOR PURR-RELATED"/>
    <property type="match status" value="1"/>
</dbReference>
<dbReference type="SMART" id="SM00354">
    <property type="entry name" value="HTH_LACI"/>
    <property type="match status" value="1"/>
</dbReference>
<dbReference type="Gene3D" id="3.40.50.2300">
    <property type="match status" value="2"/>
</dbReference>
<organism evidence="8 9">
    <name type="scientific">Nesterenkonia halobia</name>
    <dbReference type="NCBI Taxonomy" id="37922"/>
    <lineage>
        <taxon>Bacteria</taxon>
        <taxon>Bacillati</taxon>
        <taxon>Actinomycetota</taxon>
        <taxon>Actinomycetes</taxon>
        <taxon>Micrococcales</taxon>
        <taxon>Micrococcaceae</taxon>
        <taxon>Nesterenkonia</taxon>
    </lineage>
</organism>
<dbReference type="SUPFAM" id="SSF47413">
    <property type="entry name" value="lambda repressor-like DNA-binding domains"/>
    <property type="match status" value="1"/>
</dbReference>
<dbReference type="InterPro" id="IPR010982">
    <property type="entry name" value="Lambda_DNA-bd_dom_sf"/>
</dbReference>
<proteinExistence type="predicted"/>
<dbReference type="EMBL" id="BAAAYG010000003">
    <property type="protein sequence ID" value="GAA3282779.1"/>
    <property type="molecule type" value="Genomic_DNA"/>
</dbReference>
<dbReference type="GO" id="GO:0003677">
    <property type="term" value="F:DNA binding"/>
    <property type="evidence" value="ECO:0007669"/>
    <property type="project" value="UniProtKB-KW"/>
</dbReference>
<evidence type="ECO:0000256" key="4">
    <source>
        <dbReference type="ARBA" id="ARBA00023163"/>
    </source>
</evidence>
<dbReference type="SUPFAM" id="SSF53822">
    <property type="entry name" value="Periplasmic binding protein-like I"/>
    <property type="match status" value="1"/>
</dbReference>
<sequence>MASESSPPAGPSNPATPRRRPTIREVARRAGVSHQTVSRHLKGDTTVNEQLAATIQDAIEALDYRPNLVARAMRNHRTGRLAVLLPPGSAISSLEILSGAKEIADAGEYVLEVVTVSGSAEMRDRRALELRDSRLFEGVLALTSLSDLPQPDDARVPLVTMPLYDEAMRGIGALASAGPEHEIISRLAGMGHRRFLHLAGNYAHAGAVRRRDMYLQTIEELDLESAGVVDCGWDGDAARRAVVDLPADSGITAIIAANDILATAAVSGAIRRGWNVPEELSITGWDDTRVAAVTTPSMTTVAVHHAELGRRLMRHLLDVVASRRRGADDASDPAPSPLEDDWRLAEVIWRESTGPAPQTPPAR</sequence>
<keyword evidence="3 8" id="KW-0238">DNA-binding</keyword>
<keyword evidence="4" id="KW-0804">Transcription</keyword>
<dbReference type="Pfam" id="PF13377">
    <property type="entry name" value="Peripla_BP_3"/>
    <property type="match status" value="1"/>
</dbReference>
<protein>
    <submittedName>
        <fullName evidence="8">LacI family DNA-binding transcriptional regulator</fullName>
    </submittedName>
</protein>
<reference evidence="9" key="1">
    <citation type="journal article" date="2019" name="Int. J. Syst. Evol. Microbiol.">
        <title>The Global Catalogue of Microorganisms (GCM) 10K type strain sequencing project: providing services to taxonomists for standard genome sequencing and annotation.</title>
        <authorList>
            <consortium name="The Broad Institute Genomics Platform"/>
            <consortium name="The Broad Institute Genome Sequencing Center for Infectious Disease"/>
            <person name="Wu L."/>
            <person name="Ma J."/>
        </authorList>
    </citation>
    <scope>NUCLEOTIDE SEQUENCE [LARGE SCALE GENOMIC DNA]</scope>
    <source>
        <strain evidence="9">JCM 11483</strain>
    </source>
</reference>
<keyword evidence="9" id="KW-1185">Reference proteome</keyword>
<name>A0ABP6RAX7_9MICC</name>
<dbReference type="CDD" id="cd01392">
    <property type="entry name" value="HTH_LacI"/>
    <property type="match status" value="1"/>
</dbReference>
<dbReference type="InterPro" id="IPR028082">
    <property type="entry name" value="Peripla_BP_I"/>
</dbReference>
<dbReference type="Proteomes" id="UP001501736">
    <property type="component" value="Unassembled WGS sequence"/>
</dbReference>
<dbReference type="InterPro" id="IPR000843">
    <property type="entry name" value="HTH_LacI"/>
</dbReference>
<evidence type="ECO:0000256" key="5">
    <source>
        <dbReference type="SAM" id="MobiDB-lite"/>
    </source>
</evidence>
<gene>
    <name evidence="8" type="ORF">GCM10020260_10410</name>
</gene>
<dbReference type="PANTHER" id="PTHR30146">
    <property type="entry name" value="LACI-RELATED TRANSCRIPTIONAL REPRESSOR"/>
    <property type="match status" value="1"/>
</dbReference>
<dbReference type="Pfam" id="PF00356">
    <property type="entry name" value="LacI"/>
    <property type="match status" value="1"/>
</dbReference>
<feature type="region of interest" description="Disordered" evidence="5">
    <location>
        <begin position="1"/>
        <end position="21"/>
    </location>
</feature>
<evidence type="ECO:0000256" key="3">
    <source>
        <dbReference type="ARBA" id="ARBA00023125"/>
    </source>
</evidence>
<evidence type="ECO:0000313" key="8">
    <source>
        <dbReference type="EMBL" id="GAA3282779.1"/>
    </source>
</evidence>
<dbReference type="InterPro" id="IPR001387">
    <property type="entry name" value="Cro/C1-type_HTH"/>
</dbReference>
<comment type="caution">
    <text evidence="8">The sequence shown here is derived from an EMBL/GenBank/DDBJ whole genome shotgun (WGS) entry which is preliminary data.</text>
</comment>
<evidence type="ECO:0000259" key="7">
    <source>
        <dbReference type="PROSITE" id="PS50943"/>
    </source>
</evidence>
<evidence type="ECO:0000259" key="6">
    <source>
        <dbReference type="PROSITE" id="PS50932"/>
    </source>
</evidence>